<gene>
    <name evidence="1" type="ORF">lpari_02223</name>
</gene>
<name>A0A1E5JQG9_9GAMM</name>
<dbReference type="RefSeq" id="WP_141710137.1">
    <property type="nucleotide sequence ID" value="NZ_UGOH01000001.1"/>
</dbReference>
<proteinExistence type="predicted"/>
<keyword evidence="2" id="KW-1185">Reference proteome</keyword>
<dbReference type="EMBL" id="LSOG01000062">
    <property type="protein sequence ID" value="OEH46755.1"/>
    <property type="molecule type" value="Genomic_DNA"/>
</dbReference>
<dbReference type="AlphaFoldDB" id="A0A1E5JQG9"/>
<evidence type="ECO:0000313" key="2">
    <source>
        <dbReference type="Proteomes" id="UP000095229"/>
    </source>
</evidence>
<dbReference type="OrthoDB" id="9805924at2"/>
<comment type="caution">
    <text evidence="1">The sequence shown here is derived from an EMBL/GenBank/DDBJ whole genome shotgun (WGS) entry which is preliminary data.</text>
</comment>
<dbReference type="Proteomes" id="UP000095229">
    <property type="component" value="Unassembled WGS sequence"/>
</dbReference>
<reference evidence="1 2" key="1">
    <citation type="submission" date="2016-02" db="EMBL/GenBank/DDBJ databases">
        <title>Secondary metabolites in Legionella.</title>
        <authorList>
            <person name="Tobias N.J."/>
            <person name="Bode H.B."/>
        </authorList>
    </citation>
    <scope>NUCLEOTIDE SEQUENCE [LARGE SCALE GENOMIC DNA]</scope>
    <source>
        <strain evidence="1 2">DSM 19216</strain>
    </source>
</reference>
<evidence type="ECO:0000313" key="1">
    <source>
        <dbReference type="EMBL" id="OEH46755.1"/>
    </source>
</evidence>
<accession>A0A1E5JQG9</accession>
<sequence>MPTFYVPLLIFYLFIARGKVSIAKMLMEELKQIRILRHYDKIGRGEPWIVDSMLDERASFNLSPERKEAIITDYLKS</sequence>
<organism evidence="1 2">
    <name type="scientific">Legionella parisiensis</name>
    <dbReference type="NCBI Taxonomy" id="45071"/>
    <lineage>
        <taxon>Bacteria</taxon>
        <taxon>Pseudomonadati</taxon>
        <taxon>Pseudomonadota</taxon>
        <taxon>Gammaproteobacteria</taxon>
        <taxon>Legionellales</taxon>
        <taxon>Legionellaceae</taxon>
        <taxon>Legionella</taxon>
    </lineage>
</organism>
<protein>
    <submittedName>
        <fullName evidence="1">Uncharacterized protein</fullName>
    </submittedName>
</protein>